<evidence type="ECO:0000259" key="3">
    <source>
        <dbReference type="Pfam" id="PF18050"/>
    </source>
</evidence>
<feature type="compositionally biased region" description="Basic and acidic residues" evidence="1">
    <location>
        <begin position="31"/>
        <end position="42"/>
    </location>
</feature>
<dbReference type="RefSeq" id="WP_256198241.1">
    <property type="nucleotide sequence ID" value="NZ_CALVCM010000012.1"/>
</dbReference>
<evidence type="ECO:0000313" key="5">
    <source>
        <dbReference type="Proteomes" id="UP001524435"/>
    </source>
</evidence>
<organism evidence="4 5">
    <name type="scientific">Massilicoli timonensis</name>
    <dbReference type="NCBI Taxonomy" id="2015901"/>
    <lineage>
        <taxon>Bacteria</taxon>
        <taxon>Bacillati</taxon>
        <taxon>Bacillota</taxon>
        <taxon>Erysipelotrichia</taxon>
        <taxon>Erysipelotrichales</taxon>
        <taxon>Erysipelotrichaceae</taxon>
        <taxon>Massilicoli</taxon>
    </lineage>
</organism>
<dbReference type="SUPFAM" id="SSF50891">
    <property type="entry name" value="Cyclophilin-like"/>
    <property type="match status" value="1"/>
</dbReference>
<feature type="domain" description="Cyclophilin-like" evidence="3">
    <location>
        <begin position="70"/>
        <end position="173"/>
    </location>
</feature>
<keyword evidence="2" id="KW-0732">Signal</keyword>
<feature type="signal peptide" evidence="2">
    <location>
        <begin position="1"/>
        <end position="30"/>
    </location>
</feature>
<dbReference type="Pfam" id="PF18050">
    <property type="entry name" value="Cyclophil_like2"/>
    <property type="match status" value="1"/>
</dbReference>
<protein>
    <submittedName>
        <fullName evidence="4">Cyclophilin-like fold protein</fullName>
    </submittedName>
</protein>
<keyword evidence="5" id="KW-1185">Reference proteome</keyword>
<dbReference type="InterPro" id="IPR029000">
    <property type="entry name" value="Cyclophilin-like_dom_sf"/>
</dbReference>
<gene>
    <name evidence="4" type="ORF">NE663_09295</name>
</gene>
<dbReference type="EMBL" id="JANGCH010000015">
    <property type="protein sequence ID" value="MCQ5122449.1"/>
    <property type="molecule type" value="Genomic_DNA"/>
</dbReference>
<evidence type="ECO:0000256" key="2">
    <source>
        <dbReference type="SAM" id="SignalP"/>
    </source>
</evidence>
<feature type="region of interest" description="Disordered" evidence="1">
    <location>
        <begin position="29"/>
        <end position="63"/>
    </location>
</feature>
<reference evidence="4 5" key="1">
    <citation type="submission" date="2022-06" db="EMBL/GenBank/DDBJ databases">
        <title>Isolation of gut microbiota from human fecal samples.</title>
        <authorList>
            <person name="Pamer E.G."/>
            <person name="Barat B."/>
            <person name="Waligurski E."/>
            <person name="Medina S."/>
            <person name="Paddock L."/>
            <person name="Mostad J."/>
        </authorList>
    </citation>
    <scope>NUCLEOTIDE SEQUENCE [LARGE SCALE GENOMIC DNA]</scope>
    <source>
        <strain evidence="4 5">DFI.6.1</strain>
    </source>
</reference>
<evidence type="ECO:0000313" key="4">
    <source>
        <dbReference type="EMBL" id="MCQ5122449.1"/>
    </source>
</evidence>
<evidence type="ECO:0000256" key="1">
    <source>
        <dbReference type="SAM" id="MobiDB-lite"/>
    </source>
</evidence>
<feature type="chain" id="PRO_5045405899" evidence="2">
    <location>
        <begin position="31"/>
        <end position="178"/>
    </location>
</feature>
<sequence length="178" mass="20033">MMKKRNKLLLCMVFALLCCAGCMRSKSSTAVEKEQTSQRQDREENDASQETDTATSATKEEETMKISIRTDTITLIYELNQSQAARSLYAQLPLTLEIQDYSTNEKIFYPPQELSLEDTPLADAKQGTLAYYAPWGDVVLFYDDFGKGSQLYALGEIISGKEQIENLQGNVTIAPYQE</sequence>
<comment type="caution">
    <text evidence="4">The sequence shown here is derived from an EMBL/GenBank/DDBJ whole genome shotgun (WGS) entry which is preliminary data.</text>
</comment>
<accession>A0ABT1SMK4</accession>
<proteinExistence type="predicted"/>
<dbReference type="Proteomes" id="UP001524435">
    <property type="component" value="Unassembled WGS sequence"/>
</dbReference>
<dbReference type="Gene3D" id="2.40.100.20">
    <property type="match status" value="1"/>
</dbReference>
<name>A0ABT1SMK4_9FIRM</name>
<dbReference type="InterPro" id="IPR041183">
    <property type="entry name" value="Cyclophilin-like"/>
</dbReference>